<dbReference type="CDD" id="cd00028">
    <property type="entry name" value="B_lectin"/>
    <property type="match status" value="1"/>
</dbReference>
<evidence type="ECO:0000259" key="21">
    <source>
        <dbReference type="PROSITE" id="PS50011"/>
    </source>
</evidence>
<keyword evidence="5 19" id="KW-0812">Transmembrane</keyword>
<keyword evidence="8 17" id="KW-0418">Kinase</keyword>
<keyword evidence="7 17" id="KW-0547">Nucleotide-binding</keyword>
<keyword evidence="10 19" id="KW-1133">Transmembrane helix</keyword>
<evidence type="ECO:0000256" key="17">
    <source>
        <dbReference type="PIRNR" id="PIRNR000641"/>
    </source>
</evidence>
<evidence type="ECO:0000256" key="15">
    <source>
        <dbReference type="ARBA" id="ARBA00047899"/>
    </source>
</evidence>
<sequence length="746" mass="82901">MAPPLPILLLLSLRLSSSALLSLRRGSSLSVENPSDVLASPAGAFSAGFFQVGENAYAFAIWYGGPPCTGPSCVPVWMANRGVPVNGKGSRLSLTNNGNLVLSDAGASKAWSSDTVASKAASLQLNDTGNLVLAGENGEALWQSFDFPTDTLLPTQVMKRDTVVISSRSRSNYSGGFYSLCFNDDNVLHLIFNGPTFSSSYWPLPWARPQDLGPGLKRFIYNNSRSAVLDPLGYFLSSDKCQFYSSDYGVVIPRRLTVDPDGNLRLYSLDTATKNWSVTWEAFPAVSCFIHGVCGNNSLCSYDRTLGRSCSCVPGYERVDPNDWCLGCRPTFELSDRCGSDVGFVKVLYVDFYGYDYDTIPNTTRDNCQKTCAESCSCRGFQYILSNSLDAYDCFLKIELLNGHNLPSFTGEFHLKVNKSVTFTTDQLERRTRYNCTGIQKEVLDRRYSQKGKNGVVNFMLWFAIAVAAIEILVVFVVWFFFFRNQQDITAANHSYFLAATGFQRFTHDELKKATKNFSQEIGRGAGGFVYRGVLPDNRVAAVKLLNEAITGEADFLAEVSTIGKLNHMNLIEMWGYCAEGKHRLLVYEYMEHGFDIALGTAKGLAYLHEECLEWVLHCDVKPQNILLDSEYQPKVADFGLSKLMDRGKGTNSNFSRIRGTRGYMAPEWVSNLPITAKVDVYSYGIVMLELVTGMNPATSVHSLEVRGDVKHIRLVTWARQKMQESASNPSRVDEMVDPIFRFCGT</sequence>
<proteinExistence type="inferred from homology"/>
<evidence type="ECO:0000256" key="12">
    <source>
        <dbReference type="ARBA" id="ARBA00023157"/>
    </source>
</evidence>
<feature type="chain" id="PRO_5012510474" description="Receptor-like serine/threonine-protein kinase" evidence="20">
    <location>
        <begin position="20"/>
        <end position="746"/>
    </location>
</feature>
<evidence type="ECO:0000256" key="11">
    <source>
        <dbReference type="ARBA" id="ARBA00023136"/>
    </source>
</evidence>
<feature type="domain" description="Apple" evidence="23">
    <location>
        <begin position="338"/>
        <end position="428"/>
    </location>
</feature>
<dbReference type="PROSITE" id="PS50927">
    <property type="entry name" value="BULB_LECTIN"/>
    <property type="match status" value="1"/>
</dbReference>
<dbReference type="PANTHER" id="PTHR47974">
    <property type="entry name" value="OS07G0415500 PROTEIN"/>
    <property type="match status" value="1"/>
</dbReference>
<evidence type="ECO:0000256" key="19">
    <source>
        <dbReference type="SAM" id="Phobius"/>
    </source>
</evidence>
<feature type="signal peptide" evidence="20">
    <location>
        <begin position="1"/>
        <end position="19"/>
    </location>
</feature>
<evidence type="ECO:0000256" key="7">
    <source>
        <dbReference type="ARBA" id="ARBA00022741"/>
    </source>
</evidence>
<dbReference type="PROSITE" id="PS00107">
    <property type="entry name" value="PROTEIN_KINASE_ATP"/>
    <property type="match status" value="1"/>
</dbReference>
<evidence type="ECO:0000256" key="20">
    <source>
        <dbReference type="SAM" id="SignalP"/>
    </source>
</evidence>
<evidence type="ECO:0000256" key="10">
    <source>
        <dbReference type="ARBA" id="ARBA00022989"/>
    </source>
</evidence>
<reference evidence="25" key="1">
    <citation type="journal article" date="2017" name="Plant J.">
        <title>The pomegranate (Punica granatum L.) genome and the genomics of punicalagin biosynthesis.</title>
        <authorList>
            <person name="Qin G."/>
            <person name="Xu C."/>
            <person name="Ming R."/>
            <person name="Tang H."/>
            <person name="Guyot R."/>
            <person name="Kramer E.M."/>
            <person name="Hu Y."/>
            <person name="Yi X."/>
            <person name="Qi Y."/>
            <person name="Xu X."/>
            <person name="Gao Z."/>
            <person name="Pan H."/>
            <person name="Jian J."/>
            <person name="Tian Y."/>
            <person name="Yue Z."/>
            <person name="Xu Y."/>
        </authorList>
    </citation>
    <scope>NUCLEOTIDE SEQUENCE [LARGE SCALE GENOMIC DNA]</scope>
    <source>
        <strain evidence="25">cv. Dabenzi</strain>
    </source>
</reference>
<comment type="catalytic activity">
    <reaction evidence="16 17">
        <text>L-seryl-[protein] + ATP = O-phospho-L-seryl-[protein] + ADP + H(+)</text>
        <dbReference type="Rhea" id="RHEA:17989"/>
        <dbReference type="Rhea" id="RHEA-COMP:9863"/>
        <dbReference type="Rhea" id="RHEA-COMP:11604"/>
        <dbReference type="ChEBI" id="CHEBI:15378"/>
        <dbReference type="ChEBI" id="CHEBI:29999"/>
        <dbReference type="ChEBI" id="CHEBI:30616"/>
        <dbReference type="ChEBI" id="CHEBI:83421"/>
        <dbReference type="ChEBI" id="CHEBI:456216"/>
        <dbReference type="EC" id="2.7.11.1"/>
    </reaction>
</comment>
<dbReference type="AlphaFoldDB" id="A0A218WER6"/>
<evidence type="ECO:0000256" key="9">
    <source>
        <dbReference type="ARBA" id="ARBA00022840"/>
    </source>
</evidence>
<dbReference type="SMART" id="SM00108">
    <property type="entry name" value="B_lectin"/>
    <property type="match status" value="1"/>
</dbReference>
<comment type="similarity">
    <text evidence="17">Belongs to the protein kinase superfamily. Ser/Thr protein kinase family.</text>
</comment>
<comment type="subcellular location">
    <subcellularLocation>
        <location evidence="1">Membrane</location>
        <topology evidence="1">Single-pass type I membrane protein</topology>
    </subcellularLocation>
</comment>
<organism evidence="24 25">
    <name type="scientific">Punica granatum</name>
    <name type="common">Pomegranate</name>
    <dbReference type="NCBI Taxonomy" id="22663"/>
    <lineage>
        <taxon>Eukaryota</taxon>
        <taxon>Viridiplantae</taxon>
        <taxon>Streptophyta</taxon>
        <taxon>Embryophyta</taxon>
        <taxon>Tracheophyta</taxon>
        <taxon>Spermatophyta</taxon>
        <taxon>Magnoliopsida</taxon>
        <taxon>eudicotyledons</taxon>
        <taxon>Gunneridae</taxon>
        <taxon>Pentapetalae</taxon>
        <taxon>rosids</taxon>
        <taxon>malvids</taxon>
        <taxon>Myrtales</taxon>
        <taxon>Lythraceae</taxon>
        <taxon>Punica</taxon>
    </lineage>
</organism>
<dbReference type="PIRSF" id="PIRSF000641">
    <property type="entry name" value="SRK"/>
    <property type="match status" value="1"/>
</dbReference>
<evidence type="ECO:0000256" key="4">
    <source>
        <dbReference type="ARBA" id="ARBA00022679"/>
    </source>
</evidence>
<keyword evidence="3" id="KW-0245">EGF-like domain</keyword>
<dbReference type="InterPro" id="IPR000858">
    <property type="entry name" value="S_locus_glycoprot_dom"/>
</dbReference>
<keyword evidence="4 17" id="KW-0808">Transferase</keyword>
<dbReference type="InterPro" id="IPR024171">
    <property type="entry name" value="SRK-like_kinase"/>
</dbReference>
<keyword evidence="2 17" id="KW-0723">Serine/threonine-protein kinase</keyword>
<dbReference type="InterPro" id="IPR000719">
    <property type="entry name" value="Prot_kinase_dom"/>
</dbReference>
<dbReference type="InterPro" id="IPR001480">
    <property type="entry name" value="Bulb-type_lectin_dom"/>
</dbReference>
<dbReference type="EMBL" id="MTKT01004609">
    <property type="protein sequence ID" value="OWM70840.1"/>
    <property type="molecule type" value="Genomic_DNA"/>
</dbReference>
<dbReference type="GO" id="GO:0106310">
    <property type="term" value="F:protein serine kinase activity"/>
    <property type="evidence" value="ECO:0007669"/>
    <property type="project" value="RHEA"/>
</dbReference>
<keyword evidence="11 19" id="KW-0472">Membrane</keyword>
<dbReference type="InterPro" id="IPR036426">
    <property type="entry name" value="Bulb-type_lectin_dom_sf"/>
</dbReference>
<evidence type="ECO:0000256" key="14">
    <source>
        <dbReference type="ARBA" id="ARBA00023180"/>
    </source>
</evidence>
<dbReference type="GO" id="GO:0005524">
    <property type="term" value="F:ATP binding"/>
    <property type="evidence" value="ECO:0007669"/>
    <property type="project" value="UniProtKB-UniRule"/>
</dbReference>
<keyword evidence="13" id="KW-0675">Receptor</keyword>
<evidence type="ECO:0000256" key="8">
    <source>
        <dbReference type="ARBA" id="ARBA00022777"/>
    </source>
</evidence>
<evidence type="ECO:0000256" key="18">
    <source>
        <dbReference type="PROSITE-ProRule" id="PRU10141"/>
    </source>
</evidence>
<feature type="transmembrane region" description="Helical" evidence="19">
    <location>
        <begin position="459"/>
        <end position="482"/>
    </location>
</feature>
<dbReference type="EC" id="2.7.11.1" evidence="17"/>
<evidence type="ECO:0000256" key="5">
    <source>
        <dbReference type="ARBA" id="ARBA00022692"/>
    </source>
</evidence>
<keyword evidence="6 20" id="KW-0732">Signal</keyword>
<dbReference type="Gene3D" id="3.30.200.20">
    <property type="entry name" value="Phosphorylase Kinase, domain 1"/>
    <property type="match status" value="1"/>
</dbReference>
<dbReference type="Gene3D" id="2.90.10.10">
    <property type="entry name" value="Bulb-type lectin domain"/>
    <property type="match status" value="1"/>
</dbReference>
<dbReference type="PANTHER" id="PTHR47974:SF3">
    <property type="entry name" value="RECEPTOR-LIKE SERINE_THREONINE-PROTEIN KINASE"/>
    <property type="match status" value="1"/>
</dbReference>
<name>A0A218WER6_PUNGR</name>
<dbReference type="InterPro" id="IPR011009">
    <property type="entry name" value="Kinase-like_dom_sf"/>
</dbReference>
<comment type="caution">
    <text evidence="24">The sequence shown here is derived from an EMBL/GenBank/DDBJ whole genome shotgun (WGS) entry which is preliminary data.</text>
</comment>
<dbReference type="GO" id="GO:0004674">
    <property type="term" value="F:protein serine/threonine kinase activity"/>
    <property type="evidence" value="ECO:0007669"/>
    <property type="project" value="UniProtKB-KW"/>
</dbReference>
<dbReference type="Pfam" id="PF01453">
    <property type="entry name" value="B_lectin"/>
    <property type="match status" value="1"/>
</dbReference>
<dbReference type="InterPro" id="IPR008271">
    <property type="entry name" value="Ser/Thr_kinase_AS"/>
</dbReference>
<dbReference type="FunFam" id="3.30.200.20:FF:000059">
    <property type="entry name" value="S-receptor-like serine/threonine-protein kinase"/>
    <property type="match status" value="1"/>
</dbReference>
<evidence type="ECO:0000313" key="24">
    <source>
        <dbReference type="EMBL" id="OWM70840.1"/>
    </source>
</evidence>
<protein>
    <recommendedName>
        <fullName evidence="17">Receptor-like serine/threonine-protein kinase</fullName>
        <ecNumber evidence="17">2.7.11.1</ecNumber>
    </recommendedName>
</protein>
<dbReference type="PROSITE" id="PS50011">
    <property type="entry name" value="PROTEIN_KINASE_DOM"/>
    <property type="match status" value="1"/>
</dbReference>
<dbReference type="GO" id="GO:0048544">
    <property type="term" value="P:recognition of pollen"/>
    <property type="evidence" value="ECO:0007669"/>
    <property type="project" value="InterPro"/>
</dbReference>
<feature type="domain" description="Protein kinase" evidence="21">
    <location>
        <begin position="516"/>
        <end position="746"/>
    </location>
</feature>
<feature type="binding site" evidence="18">
    <location>
        <position position="544"/>
    </location>
    <ligand>
        <name>ATP</name>
        <dbReference type="ChEBI" id="CHEBI:30616"/>
    </ligand>
</feature>
<dbReference type="InterPro" id="IPR003609">
    <property type="entry name" value="Pan_app"/>
</dbReference>
<dbReference type="SUPFAM" id="SSF51110">
    <property type="entry name" value="alpha-D-mannose-specific plant lectins"/>
    <property type="match status" value="1"/>
</dbReference>
<evidence type="ECO:0000256" key="2">
    <source>
        <dbReference type="ARBA" id="ARBA00022527"/>
    </source>
</evidence>
<evidence type="ECO:0000313" key="25">
    <source>
        <dbReference type="Proteomes" id="UP000197138"/>
    </source>
</evidence>
<feature type="domain" description="Bulb-type lectin" evidence="22">
    <location>
        <begin position="23"/>
        <end position="146"/>
    </location>
</feature>
<dbReference type="PROSITE" id="PS50948">
    <property type="entry name" value="PAN"/>
    <property type="match status" value="1"/>
</dbReference>
<dbReference type="Gene3D" id="1.10.510.10">
    <property type="entry name" value="Transferase(Phosphotransferase) domain 1"/>
    <property type="match status" value="1"/>
</dbReference>
<dbReference type="Proteomes" id="UP000197138">
    <property type="component" value="Unassembled WGS sequence"/>
</dbReference>
<dbReference type="GO" id="GO:0016020">
    <property type="term" value="C:membrane"/>
    <property type="evidence" value="ECO:0007669"/>
    <property type="project" value="UniProtKB-SubCell"/>
</dbReference>
<dbReference type="InterPro" id="IPR017441">
    <property type="entry name" value="Protein_kinase_ATP_BS"/>
</dbReference>
<evidence type="ECO:0000259" key="22">
    <source>
        <dbReference type="PROSITE" id="PS50927"/>
    </source>
</evidence>
<keyword evidence="14" id="KW-0325">Glycoprotein</keyword>
<dbReference type="Gene3D" id="3.50.4.10">
    <property type="entry name" value="Hepatocyte Growth Factor"/>
    <property type="match status" value="1"/>
</dbReference>
<keyword evidence="9 17" id="KW-0067">ATP-binding</keyword>
<gene>
    <name evidence="24" type="ORF">CDL15_Pgr014513</name>
</gene>
<dbReference type="SUPFAM" id="SSF56112">
    <property type="entry name" value="Protein kinase-like (PK-like)"/>
    <property type="match status" value="1"/>
</dbReference>
<dbReference type="SMART" id="SM00220">
    <property type="entry name" value="S_TKc"/>
    <property type="match status" value="1"/>
</dbReference>
<accession>A0A218WER6</accession>
<evidence type="ECO:0000256" key="6">
    <source>
        <dbReference type="ARBA" id="ARBA00022729"/>
    </source>
</evidence>
<comment type="catalytic activity">
    <reaction evidence="15 17">
        <text>L-threonyl-[protein] + ATP = O-phospho-L-threonyl-[protein] + ADP + H(+)</text>
        <dbReference type="Rhea" id="RHEA:46608"/>
        <dbReference type="Rhea" id="RHEA-COMP:11060"/>
        <dbReference type="Rhea" id="RHEA-COMP:11605"/>
        <dbReference type="ChEBI" id="CHEBI:15378"/>
        <dbReference type="ChEBI" id="CHEBI:30013"/>
        <dbReference type="ChEBI" id="CHEBI:30616"/>
        <dbReference type="ChEBI" id="CHEBI:61977"/>
        <dbReference type="ChEBI" id="CHEBI:456216"/>
        <dbReference type="EC" id="2.7.11.1"/>
    </reaction>
</comment>
<evidence type="ECO:0000256" key="16">
    <source>
        <dbReference type="ARBA" id="ARBA00048679"/>
    </source>
</evidence>
<keyword evidence="12" id="KW-1015">Disulfide bond</keyword>
<dbReference type="Pfam" id="PF00954">
    <property type="entry name" value="S_locus_glycop"/>
    <property type="match status" value="1"/>
</dbReference>
<evidence type="ECO:0000256" key="13">
    <source>
        <dbReference type="ARBA" id="ARBA00023170"/>
    </source>
</evidence>
<evidence type="ECO:0000259" key="23">
    <source>
        <dbReference type="PROSITE" id="PS50948"/>
    </source>
</evidence>
<evidence type="ECO:0000256" key="1">
    <source>
        <dbReference type="ARBA" id="ARBA00004479"/>
    </source>
</evidence>
<dbReference type="PROSITE" id="PS00108">
    <property type="entry name" value="PROTEIN_KINASE_ST"/>
    <property type="match status" value="1"/>
</dbReference>
<dbReference type="Pfam" id="PF00069">
    <property type="entry name" value="Pkinase"/>
    <property type="match status" value="1"/>
</dbReference>
<evidence type="ECO:0000256" key="3">
    <source>
        <dbReference type="ARBA" id="ARBA00022536"/>
    </source>
</evidence>